<dbReference type="Proteomes" id="UP001295444">
    <property type="component" value="Chromosome 12"/>
</dbReference>
<protein>
    <submittedName>
        <fullName evidence="2">Uncharacterized protein</fullName>
    </submittedName>
</protein>
<evidence type="ECO:0000256" key="1">
    <source>
        <dbReference type="SAM" id="MobiDB-lite"/>
    </source>
</evidence>
<accession>A0AAD1WVQ4</accession>
<dbReference type="AlphaFoldDB" id="A0AAD1WVQ4"/>
<organism evidence="2 3">
    <name type="scientific">Pelobates cultripes</name>
    <name type="common">Western spadefoot toad</name>
    <dbReference type="NCBI Taxonomy" id="61616"/>
    <lineage>
        <taxon>Eukaryota</taxon>
        <taxon>Metazoa</taxon>
        <taxon>Chordata</taxon>
        <taxon>Craniata</taxon>
        <taxon>Vertebrata</taxon>
        <taxon>Euteleostomi</taxon>
        <taxon>Amphibia</taxon>
        <taxon>Batrachia</taxon>
        <taxon>Anura</taxon>
        <taxon>Pelobatoidea</taxon>
        <taxon>Pelobatidae</taxon>
        <taxon>Pelobates</taxon>
    </lineage>
</organism>
<evidence type="ECO:0000313" key="2">
    <source>
        <dbReference type="EMBL" id="CAH2324272.1"/>
    </source>
</evidence>
<proteinExistence type="predicted"/>
<name>A0AAD1WVQ4_PELCU</name>
<keyword evidence="3" id="KW-1185">Reference proteome</keyword>
<gene>
    <name evidence="2" type="ORF">PECUL_23A028735</name>
</gene>
<dbReference type="EMBL" id="OW240923">
    <property type="protein sequence ID" value="CAH2324272.1"/>
    <property type="molecule type" value="Genomic_DNA"/>
</dbReference>
<reference evidence="2" key="1">
    <citation type="submission" date="2022-03" db="EMBL/GenBank/DDBJ databases">
        <authorList>
            <person name="Alioto T."/>
            <person name="Alioto T."/>
            <person name="Gomez Garrido J."/>
        </authorList>
    </citation>
    <scope>NUCLEOTIDE SEQUENCE</scope>
</reference>
<evidence type="ECO:0000313" key="3">
    <source>
        <dbReference type="Proteomes" id="UP001295444"/>
    </source>
</evidence>
<sequence length="99" mass="10542">MPELLCGRLTSTTKSAARGLHSGLSGTTLPTRDWLTPRPALCRGSDVACFDNTACPLSFDTPMGLAPPEAAPPPVMTSGSSSWRCHHPTCDRSSVRLQF</sequence>
<feature type="region of interest" description="Disordered" evidence="1">
    <location>
        <begin position="66"/>
        <end position="86"/>
    </location>
</feature>